<dbReference type="GO" id="GO:0004497">
    <property type="term" value="F:monooxygenase activity"/>
    <property type="evidence" value="ECO:0007669"/>
    <property type="project" value="UniProtKB-KW"/>
</dbReference>
<dbReference type="InterPro" id="IPR002401">
    <property type="entry name" value="Cyt_P450_E_grp-I"/>
</dbReference>
<dbReference type="Gene3D" id="1.10.630.10">
    <property type="entry name" value="Cytochrome P450"/>
    <property type="match status" value="1"/>
</dbReference>
<dbReference type="PRINTS" id="PR00463">
    <property type="entry name" value="EP450I"/>
</dbReference>
<comment type="caution">
    <text evidence="7">The sequence shown here is derived from an EMBL/GenBank/DDBJ whole genome shotgun (WGS) entry which is preliminary data.</text>
</comment>
<dbReference type="PRINTS" id="PR00385">
    <property type="entry name" value="P450"/>
</dbReference>
<evidence type="ECO:0000313" key="9">
    <source>
        <dbReference type="Proteomes" id="UP000325902"/>
    </source>
</evidence>
<dbReference type="PROSITE" id="PS00086">
    <property type="entry name" value="CYTOCHROME_P450"/>
    <property type="match status" value="1"/>
</dbReference>
<dbReference type="SUPFAM" id="SSF48264">
    <property type="entry name" value="Cytochrome P450"/>
    <property type="match status" value="1"/>
</dbReference>
<reference evidence="7 9" key="3">
    <citation type="journal article" date="2019" name="Sci. Rep.">
        <title>A multi-omics analysis of the grapevine pathogen Lasiodiplodia theobromae reveals that temperature affects the expression of virulence- and pathogenicity-related genes.</title>
        <authorList>
            <person name="Felix C."/>
            <person name="Meneses R."/>
            <person name="Goncalves M.F.M."/>
            <person name="Tilleman L."/>
            <person name="Duarte A.S."/>
            <person name="Jorrin-Novo J.V."/>
            <person name="Van de Peer Y."/>
            <person name="Deforce D."/>
            <person name="Van Nieuwerburgh F."/>
            <person name="Esteves A.C."/>
            <person name="Alves A."/>
        </authorList>
    </citation>
    <scope>NUCLEOTIDE SEQUENCE [LARGE SCALE GENOMIC DNA]</scope>
    <source>
        <strain evidence="7 9">LA-SOL3</strain>
    </source>
</reference>
<keyword evidence="6 7" id="KW-0503">Monooxygenase</keyword>
<evidence type="ECO:0000256" key="5">
    <source>
        <dbReference type="PIRSR" id="PIRSR602401-1"/>
    </source>
</evidence>
<dbReference type="PANTHER" id="PTHR24305">
    <property type="entry name" value="CYTOCHROME P450"/>
    <property type="match status" value="1"/>
</dbReference>
<dbReference type="InterPro" id="IPR050121">
    <property type="entry name" value="Cytochrome_P450_monoxygenase"/>
</dbReference>
<protein>
    <submittedName>
        <fullName evidence="8">Benzoate 4-monooxygenase cytochrome P450</fullName>
    </submittedName>
    <submittedName>
        <fullName evidence="7">Cytochrome P450 monooxygenase andK</fullName>
    </submittedName>
</protein>
<dbReference type="Proteomes" id="UP000627934">
    <property type="component" value="Unassembled WGS sequence"/>
</dbReference>
<dbReference type="GO" id="GO:0016705">
    <property type="term" value="F:oxidoreductase activity, acting on paired donors, with incorporation or reduction of molecular oxygen"/>
    <property type="evidence" value="ECO:0007669"/>
    <property type="project" value="InterPro"/>
</dbReference>
<dbReference type="EMBL" id="VCHE01000109">
    <property type="protein sequence ID" value="KAB2571186.1"/>
    <property type="molecule type" value="Genomic_DNA"/>
</dbReference>
<keyword evidence="4 5" id="KW-0408">Iron</keyword>
<proteinExistence type="inferred from homology"/>
<gene>
    <name evidence="7" type="primary">andK_3</name>
    <name evidence="8" type="ORF">BFW01_g1792</name>
    <name evidence="7" type="ORF">DBV05_g10154</name>
</gene>
<dbReference type="OrthoDB" id="1470350at2759"/>
<dbReference type="EMBL" id="MDYX01000046">
    <property type="protein sequence ID" value="KAF9630921.1"/>
    <property type="molecule type" value="Genomic_DNA"/>
</dbReference>
<dbReference type="AlphaFoldDB" id="A0A5N5D0P5"/>
<keyword evidence="6" id="KW-0560">Oxidoreductase</keyword>
<accession>A0A5N5D0P5</accession>
<dbReference type="PANTHER" id="PTHR24305:SF166">
    <property type="entry name" value="CYTOCHROME P450 12A4, MITOCHONDRIAL-RELATED"/>
    <property type="match status" value="1"/>
</dbReference>
<dbReference type="InterPro" id="IPR036396">
    <property type="entry name" value="Cyt_P450_sf"/>
</dbReference>
<evidence type="ECO:0000256" key="3">
    <source>
        <dbReference type="ARBA" id="ARBA00022723"/>
    </source>
</evidence>
<evidence type="ECO:0000256" key="1">
    <source>
        <dbReference type="ARBA" id="ARBA00001971"/>
    </source>
</evidence>
<dbReference type="InterPro" id="IPR017972">
    <property type="entry name" value="Cyt_P450_CS"/>
</dbReference>
<evidence type="ECO:0000256" key="4">
    <source>
        <dbReference type="ARBA" id="ARBA00023004"/>
    </source>
</evidence>
<comment type="similarity">
    <text evidence="2 6">Belongs to the cytochrome P450 family.</text>
</comment>
<dbReference type="GO" id="GO:0005506">
    <property type="term" value="F:iron ion binding"/>
    <property type="evidence" value="ECO:0007669"/>
    <property type="project" value="InterPro"/>
</dbReference>
<name>A0A5N5D0P5_9PEZI</name>
<reference evidence="8" key="2">
    <citation type="journal article" date="2018" name="DNA Res.">
        <title>Comparative genome and transcriptome analyses reveal adaptations to opportunistic infections in woody plant degrading pathogens of Botryosphaeriaceae.</title>
        <authorList>
            <person name="Yan J.Y."/>
            <person name="Zhao W.S."/>
            <person name="Chen Z."/>
            <person name="Xing Q.K."/>
            <person name="Zhang W."/>
            <person name="Chethana K.W.T."/>
            <person name="Xue M.F."/>
            <person name="Xu J.P."/>
            <person name="Phillips A.J.L."/>
            <person name="Wang Y."/>
            <person name="Liu J.H."/>
            <person name="Liu M."/>
            <person name="Zhou Y."/>
            <person name="Jayawardena R.S."/>
            <person name="Manawasinghe I.S."/>
            <person name="Huang J.B."/>
            <person name="Qiao G.H."/>
            <person name="Fu C.Y."/>
            <person name="Guo F.F."/>
            <person name="Dissanayake A.J."/>
            <person name="Peng Y.L."/>
            <person name="Hyde K.D."/>
            <person name="Li X.H."/>
        </authorList>
    </citation>
    <scope>NUCLEOTIDE SEQUENCE</scope>
    <source>
        <strain evidence="8">CSS-01s</strain>
    </source>
</reference>
<evidence type="ECO:0000313" key="7">
    <source>
        <dbReference type="EMBL" id="KAB2571186.1"/>
    </source>
</evidence>
<dbReference type="Pfam" id="PF00067">
    <property type="entry name" value="p450"/>
    <property type="match status" value="1"/>
</dbReference>
<dbReference type="InterPro" id="IPR001128">
    <property type="entry name" value="Cyt_P450"/>
</dbReference>
<comment type="cofactor">
    <cofactor evidence="1 5">
        <name>heme</name>
        <dbReference type="ChEBI" id="CHEBI:30413"/>
    </cofactor>
</comment>
<evidence type="ECO:0000313" key="8">
    <source>
        <dbReference type="EMBL" id="KAF9630921.1"/>
    </source>
</evidence>
<evidence type="ECO:0000256" key="2">
    <source>
        <dbReference type="ARBA" id="ARBA00010617"/>
    </source>
</evidence>
<sequence>MNKITGLQLAFYDLRCRRNYKILEWHRRYGPVVCISPNEVSIASLEGTRAIYGATQGWAKSNYFDHFTGYGQRSVFATKPYQEHREKRRFTSAFYQASTIYKLPELERFVYDRCRAVLGNVERSDGEVDVYSLTDWYALDIITYLVFGREHSTRSVDHACPERVIFKSLKKLQFAGPCRVRFPIVFSWLSRPLGRWIPCLRFLLADDELADWCQLRISEAMDDPFLCRSPSLLRQLLQQRCDRDGKLLDRTFVAAEVLDNINAAEATVAVTATYLIWLLSEHPYWQLKIREELSALPLQSNNFVSFSDINSRAPALEACLREAYRLYPASSGRSERIVPKGGYEASGVLLPEGAIATSSVLSLHRDEEYFPDPEEFAPERWLGADASTHKAREARLVPFGYGGRICLGKALATMEIKMLIAALYLEYKSTVTASSTPESMSQCSTHDAVPWALECVIRFRRVQSKKANEGGGFEREGHA</sequence>
<keyword evidence="9" id="KW-1185">Reference proteome</keyword>
<organism evidence="7 9">
    <name type="scientific">Lasiodiplodia theobromae</name>
    <dbReference type="NCBI Taxonomy" id="45133"/>
    <lineage>
        <taxon>Eukaryota</taxon>
        <taxon>Fungi</taxon>
        <taxon>Dikarya</taxon>
        <taxon>Ascomycota</taxon>
        <taxon>Pezizomycotina</taxon>
        <taxon>Dothideomycetes</taxon>
        <taxon>Dothideomycetes incertae sedis</taxon>
        <taxon>Botryosphaeriales</taxon>
        <taxon>Botryosphaeriaceae</taxon>
        <taxon>Lasiodiplodia</taxon>
    </lineage>
</organism>
<dbReference type="GO" id="GO:0020037">
    <property type="term" value="F:heme binding"/>
    <property type="evidence" value="ECO:0007669"/>
    <property type="project" value="InterPro"/>
</dbReference>
<feature type="binding site" description="axial binding residue" evidence="5">
    <location>
        <position position="406"/>
    </location>
    <ligand>
        <name>heme</name>
        <dbReference type="ChEBI" id="CHEBI:30413"/>
    </ligand>
    <ligandPart>
        <name>Fe</name>
        <dbReference type="ChEBI" id="CHEBI:18248"/>
    </ligandPart>
</feature>
<reference evidence="8" key="1">
    <citation type="submission" date="2016-08" db="EMBL/GenBank/DDBJ databases">
        <authorList>
            <person name="Yan J."/>
        </authorList>
    </citation>
    <scope>NUCLEOTIDE SEQUENCE</scope>
    <source>
        <strain evidence="8">CSS-01s</strain>
    </source>
</reference>
<keyword evidence="5 6" id="KW-0349">Heme</keyword>
<keyword evidence="3 5" id="KW-0479">Metal-binding</keyword>
<dbReference type="Proteomes" id="UP000325902">
    <property type="component" value="Unassembled WGS sequence"/>
</dbReference>
<evidence type="ECO:0000256" key="6">
    <source>
        <dbReference type="RuleBase" id="RU000461"/>
    </source>
</evidence>